<dbReference type="InterPro" id="IPR036188">
    <property type="entry name" value="FAD/NAD-bd_sf"/>
</dbReference>
<evidence type="ECO:0000256" key="3">
    <source>
        <dbReference type="SAM" id="SignalP"/>
    </source>
</evidence>
<comment type="cofactor">
    <cofactor evidence="1">
        <name>FAD</name>
        <dbReference type="ChEBI" id="CHEBI:57692"/>
    </cofactor>
</comment>
<dbReference type="EMBL" id="KN823020">
    <property type="protein sequence ID" value="KIO26706.1"/>
    <property type="molecule type" value="Genomic_DNA"/>
</dbReference>
<sequence>MKIPTFAPLVLLNLFGYSTGSSDQQFYAPEPAVKNLPDCDSPQIQSNLDDSIYDFLVVGAGAGGGPLAARLASEGWSTLVIEAGKDHVNFNTTIPLYLIQATEDPEISLNYNVSHYPKGTKYGDVKTWYPRSQGLGGCTIHNALINLIPHKWDFEQLQNMFNDETWGWENMAKYYSRVENNLWLPSGLGLPIGHGYGGWLSTQLPPTSLLTDYPDQQLADLVHAIRTARPSVVNEDYNDWRNDEVEGGSWITLTKQANGTRSSVRDRLMEVHSQSPRLLKFAFESWATKVLTCKTRDNKIKAYGVEAFQGEYLNPVSSKFKGKGKGIERVRRWYAKKEVILSAGPFETPKLLMACDREQLEKYNIKPLVHSPGVGQNLQDRVEQTTVFTVKKPHLIFQNCTFGYDPAKDPCLAEWFANGRKNVYAASPALYASSYKSSPSLPYRDVWNFWGPAAFFGYYPGWGAKALQYPNAFTNIMLKAHTGSRGWVQLTGPDPQDKLDINKNEFVTEESLKDLEIVKDGMKITRDWVNKTELFNKHVDEVIWPSPKEVKTDEDYKDFIRKNQWGHHACCTAKMGKDGDETAVLDGQFRVRGVSNLRVVDLSIWPTIPGMFVVAPMYMVSERAADVIIDDIL</sequence>
<dbReference type="InterPro" id="IPR000172">
    <property type="entry name" value="GMC_OxRdtase_N"/>
</dbReference>
<dbReference type="HOGENOM" id="CLU_002865_4_1_1"/>
<dbReference type="Gene3D" id="3.30.560.10">
    <property type="entry name" value="Glucose Oxidase, domain 3"/>
    <property type="match status" value="1"/>
</dbReference>
<dbReference type="GO" id="GO:0016614">
    <property type="term" value="F:oxidoreductase activity, acting on CH-OH group of donors"/>
    <property type="evidence" value="ECO:0007669"/>
    <property type="project" value="InterPro"/>
</dbReference>
<dbReference type="Pfam" id="PF05199">
    <property type="entry name" value="GMC_oxred_C"/>
    <property type="match status" value="1"/>
</dbReference>
<dbReference type="SUPFAM" id="SSF51905">
    <property type="entry name" value="FAD/NAD(P)-binding domain"/>
    <property type="match status" value="1"/>
</dbReference>
<dbReference type="STRING" id="1051891.A0A0C3QIJ6"/>
<dbReference type="Proteomes" id="UP000054248">
    <property type="component" value="Unassembled WGS sequence"/>
</dbReference>
<dbReference type="Gene3D" id="3.50.50.60">
    <property type="entry name" value="FAD/NAD(P)-binding domain"/>
    <property type="match status" value="1"/>
</dbReference>
<proteinExistence type="inferred from homology"/>
<dbReference type="AlphaFoldDB" id="A0A0C3QIJ6"/>
<reference evidence="6 7" key="1">
    <citation type="submission" date="2014-04" db="EMBL/GenBank/DDBJ databases">
        <authorList>
            <consortium name="DOE Joint Genome Institute"/>
            <person name="Kuo A."/>
            <person name="Girlanda M."/>
            <person name="Perotto S."/>
            <person name="Kohler A."/>
            <person name="Nagy L.G."/>
            <person name="Floudas D."/>
            <person name="Copeland A."/>
            <person name="Barry K.W."/>
            <person name="Cichocki N."/>
            <person name="Veneault-Fourrey C."/>
            <person name="LaButti K."/>
            <person name="Lindquist E.A."/>
            <person name="Lipzen A."/>
            <person name="Lundell T."/>
            <person name="Morin E."/>
            <person name="Murat C."/>
            <person name="Sun H."/>
            <person name="Tunlid A."/>
            <person name="Henrissat B."/>
            <person name="Grigoriev I.V."/>
            <person name="Hibbett D.S."/>
            <person name="Martin F."/>
            <person name="Nordberg H.P."/>
            <person name="Cantor M.N."/>
            <person name="Hua S.X."/>
        </authorList>
    </citation>
    <scope>NUCLEOTIDE SEQUENCE [LARGE SCALE GENOMIC DNA]</scope>
    <source>
        <strain evidence="6 7">MUT 4182</strain>
    </source>
</reference>
<name>A0A0C3QIJ6_9AGAM</name>
<gene>
    <name evidence="6" type="ORF">M407DRAFT_24024</name>
</gene>
<protein>
    <submittedName>
        <fullName evidence="6">GMC oxidoreductase</fullName>
    </submittedName>
</protein>
<evidence type="ECO:0000259" key="5">
    <source>
        <dbReference type="Pfam" id="PF05199"/>
    </source>
</evidence>
<dbReference type="PANTHER" id="PTHR11552">
    <property type="entry name" value="GLUCOSE-METHANOL-CHOLINE GMC OXIDOREDUCTASE"/>
    <property type="match status" value="1"/>
</dbReference>
<dbReference type="GO" id="GO:0050660">
    <property type="term" value="F:flavin adenine dinucleotide binding"/>
    <property type="evidence" value="ECO:0007669"/>
    <property type="project" value="InterPro"/>
</dbReference>
<keyword evidence="7" id="KW-1185">Reference proteome</keyword>
<keyword evidence="3" id="KW-0732">Signal</keyword>
<comment type="similarity">
    <text evidence="2">Belongs to the GMC oxidoreductase family.</text>
</comment>
<evidence type="ECO:0000313" key="6">
    <source>
        <dbReference type="EMBL" id="KIO26706.1"/>
    </source>
</evidence>
<organism evidence="6 7">
    <name type="scientific">Tulasnella calospora MUT 4182</name>
    <dbReference type="NCBI Taxonomy" id="1051891"/>
    <lineage>
        <taxon>Eukaryota</taxon>
        <taxon>Fungi</taxon>
        <taxon>Dikarya</taxon>
        <taxon>Basidiomycota</taxon>
        <taxon>Agaricomycotina</taxon>
        <taxon>Agaricomycetes</taxon>
        <taxon>Cantharellales</taxon>
        <taxon>Tulasnellaceae</taxon>
        <taxon>Tulasnella</taxon>
    </lineage>
</organism>
<feature type="domain" description="Glucose-methanol-choline oxidoreductase C-terminal" evidence="5">
    <location>
        <begin position="484"/>
        <end position="620"/>
    </location>
</feature>
<dbReference type="Pfam" id="PF00732">
    <property type="entry name" value="GMC_oxred_N"/>
    <property type="match status" value="1"/>
</dbReference>
<accession>A0A0C3QIJ6</accession>
<evidence type="ECO:0000259" key="4">
    <source>
        <dbReference type="Pfam" id="PF00732"/>
    </source>
</evidence>
<dbReference type="SUPFAM" id="SSF54373">
    <property type="entry name" value="FAD-linked reductases, C-terminal domain"/>
    <property type="match status" value="1"/>
</dbReference>
<evidence type="ECO:0000313" key="7">
    <source>
        <dbReference type="Proteomes" id="UP000054248"/>
    </source>
</evidence>
<dbReference type="PANTHER" id="PTHR11552:SF213">
    <property type="entry name" value="DEHYDROGENASE, PUTATIVE-RELATED"/>
    <property type="match status" value="1"/>
</dbReference>
<evidence type="ECO:0000256" key="1">
    <source>
        <dbReference type="ARBA" id="ARBA00001974"/>
    </source>
</evidence>
<evidence type="ECO:0000256" key="2">
    <source>
        <dbReference type="ARBA" id="ARBA00010790"/>
    </source>
</evidence>
<feature type="domain" description="Glucose-methanol-choline oxidoreductase N-terminal" evidence="4">
    <location>
        <begin position="127"/>
        <end position="382"/>
    </location>
</feature>
<feature type="signal peptide" evidence="3">
    <location>
        <begin position="1"/>
        <end position="20"/>
    </location>
</feature>
<dbReference type="InterPro" id="IPR012132">
    <property type="entry name" value="GMC_OxRdtase"/>
</dbReference>
<feature type="chain" id="PRO_5002177463" evidence="3">
    <location>
        <begin position="21"/>
        <end position="633"/>
    </location>
</feature>
<dbReference type="OrthoDB" id="269227at2759"/>
<dbReference type="InterPro" id="IPR007867">
    <property type="entry name" value="GMC_OxRtase_C"/>
</dbReference>
<reference evidence="7" key="2">
    <citation type="submission" date="2015-01" db="EMBL/GenBank/DDBJ databases">
        <title>Evolutionary Origins and Diversification of the Mycorrhizal Mutualists.</title>
        <authorList>
            <consortium name="DOE Joint Genome Institute"/>
            <consortium name="Mycorrhizal Genomics Consortium"/>
            <person name="Kohler A."/>
            <person name="Kuo A."/>
            <person name="Nagy L.G."/>
            <person name="Floudas D."/>
            <person name="Copeland A."/>
            <person name="Barry K.W."/>
            <person name="Cichocki N."/>
            <person name="Veneault-Fourrey C."/>
            <person name="LaButti K."/>
            <person name="Lindquist E.A."/>
            <person name="Lipzen A."/>
            <person name="Lundell T."/>
            <person name="Morin E."/>
            <person name="Murat C."/>
            <person name="Riley R."/>
            <person name="Ohm R."/>
            <person name="Sun H."/>
            <person name="Tunlid A."/>
            <person name="Henrissat B."/>
            <person name="Grigoriev I.V."/>
            <person name="Hibbett D.S."/>
            <person name="Martin F."/>
        </authorList>
    </citation>
    <scope>NUCLEOTIDE SEQUENCE [LARGE SCALE GENOMIC DNA]</scope>
    <source>
        <strain evidence="7">MUT 4182</strain>
    </source>
</reference>
<dbReference type="PIRSF" id="PIRSF000137">
    <property type="entry name" value="Alcohol_oxidase"/>
    <property type="match status" value="1"/>
</dbReference>